<evidence type="ECO:0000256" key="5">
    <source>
        <dbReference type="SAM" id="Phobius"/>
    </source>
</evidence>
<keyword evidence="3 5" id="KW-1133">Transmembrane helix</keyword>
<evidence type="ECO:0000256" key="3">
    <source>
        <dbReference type="ARBA" id="ARBA00022989"/>
    </source>
</evidence>
<dbReference type="EMBL" id="CP001034">
    <property type="protein sequence ID" value="ACB84776.1"/>
    <property type="molecule type" value="Genomic_DNA"/>
</dbReference>
<dbReference type="OrthoDB" id="9806253at2"/>
<feature type="transmembrane region" description="Helical" evidence="5">
    <location>
        <begin position="270"/>
        <end position="289"/>
    </location>
</feature>
<evidence type="ECO:0000259" key="6">
    <source>
        <dbReference type="Pfam" id="PF01957"/>
    </source>
</evidence>
<dbReference type="eggNOG" id="COG1030">
    <property type="taxonomic scope" value="Bacteria"/>
</dbReference>
<feature type="transmembrane region" description="Helical" evidence="5">
    <location>
        <begin position="296"/>
        <end position="329"/>
    </location>
</feature>
<feature type="transmembrane region" description="Helical" evidence="5">
    <location>
        <begin position="238"/>
        <end position="258"/>
    </location>
</feature>
<gene>
    <name evidence="9" type="ordered locus">Nther_1193</name>
</gene>
<dbReference type="SUPFAM" id="SSF141322">
    <property type="entry name" value="NfeD domain-like"/>
    <property type="match status" value="1"/>
</dbReference>
<dbReference type="InterPro" id="IPR052165">
    <property type="entry name" value="Membrane_assoc_protease"/>
</dbReference>
<dbReference type="Pfam" id="PF25145">
    <property type="entry name" value="NfeD1b_N"/>
    <property type="match status" value="1"/>
</dbReference>
<dbReference type="Proteomes" id="UP000001683">
    <property type="component" value="Chromosome"/>
</dbReference>
<dbReference type="FunCoup" id="B2A1N9">
    <property type="interactions" value="6"/>
</dbReference>
<sequence>MVRKNFNIFCSFICVLLIFSGLFIHFEEVQAQSLADTGEKTVYQVPVEGNIERGLSAFLNRAFESAQEENADLIVLDINTPGGALDASFEIKDLIVNEEIPVYAFVNSQAISAGSYLALASDEIYMRPTGTMGAAEARMGTEVADEKVMSVWETEMRTVAKERDRDPDIAAAMVRREMEIEGLVSENQLLTLSAEEAKEHGMAEGIVNNYDELLEKTGYEGANIVEYPMEWAERMARFFTSPAVASILLTLGMAGLVIELSSPGLGLPGLVGLLCFGLFFGGHIFAGLAGYEVLLFFIVGIILLLIEAIAAGFGVMGLAGIVSFGFAIVISAESTEQGLMMLLYSLLGTIIVLVIAFRYFVRSRFWDRIILNHSESKDQGYVGTNTEYKNLVGESGVTEGPLRPAGTAQISGERIDVISEGGYIPEGTPVQVSKVEGSRVIVKEIKSEESDQKEEDTE</sequence>
<dbReference type="KEGG" id="nth:Nther_1193"/>
<dbReference type="CDD" id="cd07021">
    <property type="entry name" value="Clp_protease_NfeD_like"/>
    <property type="match status" value="1"/>
</dbReference>
<accession>B2A1N9</accession>
<dbReference type="HOGENOM" id="CLU_024619_2_0_9"/>
<reference evidence="9 10" key="2">
    <citation type="journal article" date="2011" name="J. Bacteriol.">
        <title>Complete genome sequence of the anaerobic, halophilic alkalithermophile Natranaerobius thermophilus JW/NM-WN-LF.</title>
        <authorList>
            <person name="Zhao B."/>
            <person name="Mesbah N.M."/>
            <person name="Dalin E."/>
            <person name="Goodwin L."/>
            <person name="Nolan M."/>
            <person name="Pitluck S."/>
            <person name="Chertkov O."/>
            <person name="Brettin T.S."/>
            <person name="Han J."/>
            <person name="Larimer F.W."/>
            <person name="Land M.L."/>
            <person name="Hauser L."/>
            <person name="Kyrpides N."/>
            <person name="Wiegel J."/>
        </authorList>
    </citation>
    <scope>NUCLEOTIDE SEQUENCE [LARGE SCALE GENOMIC DNA]</scope>
    <source>
        <strain evidence="10">ATCC BAA-1301 / DSM 18059 / JW/NM-WN-LF</strain>
    </source>
</reference>
<feature type="transmembrane region" description="Helical" evidence="5">
    <location>
        <begin position="6"/>
        <end position="26"/>
    </location>
</feature>
<dbReference type="InterPro" id="IPR012340">
    <property type="entry name" value="NA-bd_OB-fold"/>
</dbReference>
<dbReference type="SUPFAM" id="SSF52096">
    <property type="entry name" value="ClpP/crotonase"/>
    <property type="match status" value="1"/>
</dbReference>
<dbReference type="InterPro" id="IPR029045">
    <property type="entry name" value="ClpP/crotonase-like_dom_sf"/>
</dbReference>
<dbReference type="AlphaFoldDB" id="B2A1N9"/>
<dbReference type="PANTHER" id="PTHR33507:SF3">
    <property type="entry name" value="INNER MEMBRANE PROTEIN YBBJ"/>
    <property type="match status" value="1"/>
</dbReference>
<dbReference type="Gene3D" id="3.90.226.10">
    <property type="entry name" value="2-enoyl-CoA Hydratase, Chain A, domain 1"/>
    <property type="match status" value="1"/>
</dbReference>
<dbReference type="Pfam" id="PF01957">
    <property type="entry name" value="NfeD"/>
    <property type="match status" value="1"/>
</dbReference>
<dbReference type="InterPro" id="IPR002810">
    <property type="entry name" value="NfeD-like_C"/>
</dbReference>
<proteinExistence type="predicted"/>
<evidence type="ECO:0000259" key="7">
    <source>
        <dbReference type="Pfam" id="PF24961"/>
    </source>
</evidence>
<evidence type="ECO:0000313" key="9">
    <source>
        <dbReference type="EMBL" id="ACB84776.1"/>
    </source>
</evidence>
<keyword evidence="2 5" id="KW-0812">Transmembrane</keyword>
<name>B2A1N9_NATTJ</name>
<keyword evidence="10" id="KW-1185">Reference proteome</keyword>
<comment type="subcellular location">
    <subcellularLocation>
        <location evidence="1">Membrane</location>
        <topology evidence="1">Multi-pass membrane protein</topology>
    </subcellularLocation>
</comment>
<dbReference type="STRING" id="457570.Nther_1193"/>
<evidence type="ECO:0000256" key="1">
    <source>
        <dbReference type="ARBA" id="ARBA00004141"/>
    </source>
</evidence>
<feature type="transmembrane region" description="Helical" evidence="5">
    <location>
        <begin position="341"/>
        <end position="361"/>
    </location>
</feature>
<dbReference type="Gene3D" id="2.40.50.140">
    <property type="entry name" value="Nucleic acid-binding proteins"/>
    <property type="match status" value="1"/>
</dbReference>
<dbReference type="InterPro" id="IPR056739">
    <property type="entry name" value="NfeD_membrane"/>
</dbReference>
<reference evidence="9 10" key="1">
    <citation type="submission" date="2008-04" db="EMBL/GenBank/DDBJ databases">
        <title>Complete sequence of chromosome of Natranaerobius thermophilus JW/NM-WN-LF.</title>
        <authorList>
            <consortium name="US DOE Joint Genome Institute"/>
            <person name="Copeland A."/>
            <person name="Lucas S."/>
            <person name="Lapidus A."/>
            <person name="Glavina del Rio T."/>
            <person name="Dalin E."/>
            <person name="Tice H."/>
            <person name="Bruce D."/>
            <person name="Goodwin L."/>
            <person name="Pitluck S."/>
            <person name="Chertkov O."/>
            <person name="Brettin T."/>
            <person name="Detter J.C."/>
            <person name="Han C."/>
            <person name="Kuske C.R."/>
            <person name="Schmutz J."/>
            <person name="Larimer F."/>
            <person name="Land M."/>
            <person name="Hauser L."/>
            <person name="Kyrpides N."/>
            <person name="Lykidis A."/>
            <person name="Mesbah N.M."/>
            <person name="Wiegel J."/>
        </authorList>
    </citation>
    <scope>NUCLEOTIDE SEQUENCE [LARGE SCALE GENOMIC DNA]</scope>
    <source>
        <strain evidence="10">ATCC BAA-1301 / DSM 18059 / JW/NM-WN-LF</strain>
    </source>
</reference>
<feature type="domain" description="NfeD integral membrane" evidence="7">
    <location>
        <begin position="244"/>
        <end position="357"/>
    </location>
</feature>
<dbReference type="InParanoid" id="B2A1N9"/>
<feature type="domain" description="NfeD1b N-terminal" evidence="8">
    <location>
        <begin position="41"/>
        <end position="226"/>
    </location>
</feature>
<dbReference type="Pfam" id="PF24961">
    <property type="entry name" value="NfeD_membrane"/>
    <property type="match status" value="1"/>
</dbReference>
<organism evidence="9 10">
    <name type="scientific">Natranaerobius thermophilus (strain ATCC BAA-1301 / DSM 18059 / JW/NM-WN-LF)</name>
    <dbReference type="NCBI Taxonomy" id="457570"/>
    <lineage>
        <taxon>Bacteria</taxon>
        <taxon>Bacillati</taxon>
        <taxon>Bacillota</taxon>
        <taxon>Clostridia</taxon>
        <taxon>Natranaerobiales</taxon>
        <taxon>Natranaerobiaceae</taxon>
        <taxon>Natranaerobius</taxon>
    </lineage>
</organism>
<keyword evidence="4 5" id="KW-0472">Membrane</keyword>
<evidence type="ECO:0000256" key="2">
    <source>
        <dbReference type="ARBA" id="ARBA00022692"/>
    </source>
</evidence>
<evidence type="ECO:0000259" key="8">
    <source>
        <dbReference type="Pfam" id="PF25145"/>
    </source>
</evidence>
<evidence type="ECO:0000256" key="4">
    <source>
        <dbReference type="ARBA" id="ARBA00023136"/>
    </source>
</evidence>
<feature type="domain" description="NfeD-like C-terminal" evidence="6">
    <location>
        <begin position="389"/>
        <end position="443"/>
    </location>
</feature>
<protein>
    <submittedName>
        <fullName evidence="9">Uncharacterized protein</fullName>
    </submittedName>
</protein>
<dbReference type="GO" id="GO:0005886">
    <property type="term" value="C:plasma membrane"/>
    <property type="evidence" value="ECO:0007669"/>
    <property type="project" value="TreeGrafter"/>
</dbReference>
<evidence type="ECO:0000313" key="10">
    <source>
        <dbReference type="Proteomes" id="UP000001683"/>
    </source>
</evidence>
<dbReference type="InterPro" id="IPR056738">
    <property type="entry name" value="NfeD1b_N"/>
</dbReference>
<dbReference type="PANTHER" id="PTHR33507">
    <property type="entry name" value="INNER MEMBRANE PROTEIN YBBJ"/>
    <property type="match status" value="1"/>
</dbReference>